<keyword evidence="9" id="KW-1185">Reference proteome</keyword>
<dbReference type="RefSeq" id="XP_060289947.1">
    <property type="nucleotide sequence ID" value="XM_060446135.1"/>
</dbReference>
<evidence type="ECO:0000256" key="5">
    <source>
        <dbReference type="ARBA" id="ARBA00023180"/>
    </source>
</evidence>
<dbReference type="PANTHER" id="PTHR11802">
    <property type="entry name" value="SERINE PROTEASE FAMILY S10 SERINE CARBOXYPEPTIDASE"/>
    <property type="match status" value="1"/>
</dbReference>
<dbReference type="GeneID" id="85329405"/>
<dbReference type="InterPro" id="IPR001563">
    <property type="entry name" value="Peptidase_S10"/>
</dbReference>
<evidence type="ECO:0000313" key="9">
    <source>
        <dbReference type="Proteomes" id="UP001172101"/>
    </source>
</evidence>
<dbReference type="GO" id="GO:0004185">
    <property type="term" value="F:serine-type carboxypeptidase activity"/>
    <property type="evidence" value="ECO:0007669"/>
    <property type="project" value="UniProtKB-UniRule"/>
</dbReference>
<organism evidence="8 9">
    <name type="scientific">Lasiosphaeria miniovina</name>
    <dbReference type="NCBI Taxonomy" id="1954250"/>
    <lineage>
        <taxon>Eukaryota</taxon>
        <taxon>Fungi</taxon>
        <taxon>Dikarya</taxon>
        <taxon>Ascomycota</taxon>
        <taxon>Pezizomycotina</taxon>
        <taxon>Sordariomycetes</taxon>
        <taxon>Sordariomycetidae</taxon>
        <taxon>Sordariales</taxon>
        <taxon>Lasiosphaeriaceae</taxon>
        <taxon>Lasiosphaeria</taxon>
    </lineage>
</organism>
<evidence type="ECO:0000313" key="8">
    <source>
        <dbReference type="EMBL" id="KAK0703088.1"/>
    </source>
</evidence>
<dbReference type="Pfam" id="PF00450">
    <property type="entry name" value="Peptidase_S10"/>
    <property type="match status" value="1"/>
</dbReference>
<name>A0AA39ZT56_9PEZI</name>
<keyword evidence="4 6" id="KW-0378">Hydrolase</keyword>
<keyword evidence="5" id="KW-0325">Glycoprotein</keyword>
<dbReference type="EC" id="3.4.16.-" evidence="6"/>
<proteinExistence type="inferred from homology"/>
<feature type="transmembrane region" description="Helical" evidence="7">
    <location>
        <begin position="21"/>
        <end position="38"/>
    </location>
</feature>
<comment type="similarity">
    <text evidence="1 6">Belongs to the peptidase S10 family.</text>
</comment>
<evidence type="ECO:0000256" key="4">
    <source>
        <dbReference type="ARBA" id="ARBA00022801"/>
    </source>
</evidence>
<dbReference type="Proteomes" id="UP001172101">
    <property type="component" value="Unassembled WGS sequence"/>
</dbReference>
<comment type="caution">
    <text evidence="8">The sequence shown here is derived from an EMBL/GenBank/DDBJ whole genome shotgun (WGS) entry which is preliminary data.</text>
</comment>
<keyword evidence="7" id="KW-0812">Transmembrane</keyword>
<dbReference type="GO" id="GO:0006508">
    <property type="term" value="P:proteolysis"/>
    <property type="evidence" value="ECO:0007669"/>
    <property type="project" value="UniProtKB-KW"/>
</dbReference>
<dbReference type="InterPro" id="IPR029058">
    <property type="entry name" value="AB_hydrolase_fold"/>
</dbReference>
<dbReference type="AlphaFoldDB" id="A0AA39ZT56"/>
<dbReference type="EMBL" id="JAUIRO010000008">
    <property type="protein sequence ID" value="KAK0703088.1"/>
    <property type="molecule type" value="Genomic_DNA"/>
</dbReference>
<evidence type="ECO:0000256" key="3">
    <source>
        <dbReference type="ARBA" id="ARBA00022670"/>
    </source>
</evidence>
<keyword evidence="7" id="KW-0472">Membrane</keyword>
<evidence type="ECO:0000256" key="7">
    <source>
        <dbReference type="SAM" id="Phobius"/>
    </source>
</evidence>
<accession>A0AA39ZT56</accession>
<dbReference type="PRINTS" id="PR00724">
    <property type="entry name" value="CRBOXYPTASEC"/>
</dbReference>
<keyword evidence="7" id="KW-1133">Transmembrane helix</keyword>
<protein>
    <recommendedName>
        <fullName evidence="6">Carboxypeptidase</fullName>
        <ecNumber evidence="6">3.4.16.-</ecNumber>
    </recommendedName>
</protein>
<keyword evidence="3 6" id="KW-0645">Protease</keyword>
<dbReference type="InterPro" id="IPR018202">
    <property type="entry name" value="Ser_caboxypep_ser_AS"/>
</dbReference>
<keyword evidence="2 6" id="KW-0121">Carboxypeptidase</keyword>
<evidence type="ECO:0000256" key="6">
    <source>
        <dbReference type="RuleBase" id="RU361156"/>
    </source>
</evidence>
<reference evidence="8" key="1">
    <citation type="submission" date="2023-06" db="EMBL/GenBank/DDBJ databases">
        <title>Genome-scale phylogeny and comparative genomics of the fungal order Sordariales.</title>
        <authorList>
            <consortium name="Lawrence Berkeley National Laboratory"/>
            <person name="Hensen N."/>
            <person name="Bonometti L."/>
            <person name="Westerberg I."/>
            <person name="Brannstrom I.O."/>
            <person name="Guillou S."/>
            <person name="Cros-Aarteil S."/>
            <person name="Calhoun S."/>
            <person name="Haridas S."/>
            <person name="Kuo A."/>
            <person name="Mondo S."/>
            <person name="Pangilinan J."/>
            <person name="Riley R."/>
            <person name="LaButti K."/>
            <person name="Andreopoulos B."/>
            <person name="Lipzen A."/>
            <person name="Chen C."/>
            <person name="Yanf M."/>
            <person name="Daum C."/>
            <person name="Ng V."/>
            <person name="Clum A."/>
            <person name="Steindorff A."/>
            <person name="Ohm R."/>
            <person name="Martin F."/>
            <person name="Silar P."/>
            <person name="Natvig D."/>
            <person name="Lalanne C."/>
            <person name="Gautier V."/>
            <person name="Ament-velasquez S.L."/>
            <person name="Kruys A."/>
            <person name="Hutchinson M.I."/>
            <person name="Powell A.J."/>
            <person name="Barry K."/>
            <person name="Miller A.N."/>
            <person name="Grigoriev I.V."/>
            <person name="Debuchy R."/>
            <person name="Gladieux P."/>
            <person name="Thoren M.H."/>
            <person name="Johannesson H."/>
        </authorList>
    </citation>
    <scope>NUCLEOTIDE SEQUENCE</scope>
    <source>
        <strain evidence="8">SMH2392-1A</strain>
    </source>
</reference>
<dbReference type="PROSITE" id="PS00131">
    <property type="entry name" value="CARBOXYPEPT_SER_SER"/>
    <property type="match status" value="1"/>
</dbReference>
<gene>
    <name evidence="8" type="ORF">B0T26DRAFT_756663</name>
</gene>
<dbReference type="PANTHER" id="PTHR11802:SF479">
    <property type="entry name" value="CARBOXYPEPTIDASE"/>
    <property type="match status" value="1"/>
</dbReference>
<dbReference type="Gene3D" id="3.40.50.1820">
    <property type="entry name" value="alpha/beta hydrolase"/>
    <property type="match status" value="1"/>
</dbReference>
<evidence type="ECO:0000256" key="2">
    <source>
        <dbReference type="ARBA" id="ARBA00022645"/>
    </source>
</evidence>
<dbReference type="SUPFAM" id="SSF53474">
    <property type="entry name" value="alpha/beta-Hydrolases"/>
    <property type="match status" value="1"/>
</dbReference>
<sequence>MQTTTRNGGLKTELIPTSLRVLLTSLAFLYHAVLVATYDTGYFRDVGRRQGPFPADFQPHEAIVADKISPSPFQNANTTKFAVDGSAIPEIDFDVGESYSGQLPVGGDSDGNLFFWFFPTVNPDRPKEILLWLNGGPGCSSFEGLMQENGPISWQPGTIKPVRNVWSWHRLTNVVWVEQPVGTGFSTGKVTAKDEDDVAKQFMGFWKNFIDTFSMQGYKVYITGESYAGMYCPYIASNFLDANETTPGYFDVQGMLIYDPAIAYLDLLTVVPMASMVKYWGNALPLNETARAGLENMSAACGFDAYMDKYLTFPPPGPQGDFWSLYPEGSIRSCQTSLYVEKAVFEINPAFNIYQLTQLSPILYDPLGFSNQPRGNTSDVFFNRRDVKEALHAPLDVEWAECGGPVFAGADDDDLSDPSVVRALPSVIDRTKNVIIAHGAQDLVLLANGTLLAIQNMTWGGKLGFQTPPRDPLFVPYHDAGYGPGRVAGSGVLGTTHTERGLTWNLVLMTGHQVPAWQPAVAFRQAEFLLGRIKSLNSTQPFTIFPQTPQPDAGVLGQGLGITLAAEAARLLNLPLARIIEQRYCNQYYHDHEPSVVGPNGNVKERLCKIRPIQS</sequence>
<evidence type="ECO:0000256" key="1">
    <source>
        <dbReference type="ARBA" id="ARBA00009431"/>
    </source>
</evidence>